<dbReference type="EMBL" id="JACSNQ010000002">
    <property type="protein sequence ID" value="MBM6774308.1"/>
    <property type="molecule type" value="Genomic_DNA"/>
</dbReference>
<dbReference type="Pfam" id="PF01915">
    <property type="entry name" value="Glyco_hydro_3_C"/>
    <property type="match status" value="1"/>
</dbReference>
<comment type="similarity">
    <text evidence="1">Belongs to the glycosyl hydrolase 3 family.</text>
</comment>
<name>A0ABS2F140_9ACTN</name>
<dbReference type="Gene3D" id="3.40.50.1700">
    <property type="entry name" value="Glycoside hydrolase family 3 C-terminal domain"/>
    <property type="match status" value="1"/>
</dbReference>
<dbReference type="InterPro" id="IPR026891">
    <property type="entry name" value="Fn3-like"/>
</dbReference>
<dbReference type="Gene3D" id="2.60.40.10">
    <property type="entry name" value="Immunoglobulins"/>
    <property type="match status" value="1"/>
</dbReference>
<dbReference type="InterPro" id="IPR050288">
    <property type="entry name" value="Cellulose_deg_GH3"/>
</dbReference>
<dbReference type="PRINTS" id="PR00133">
    <property type="entry name" value="GLHYDRLASE3"/>
</dbReference>
<evidence type="ECO:0000256" key="3">
    <source>
        <dbReference type="SAM" id="SignalP"/>
    </source>
</evidence>
<feature type="domain" description="Fibronectin type III-like" evidence="4">
    <location>
        <begin position="434"/>
        <end position="506"/>
    </location>
</feature>
<dbReference type="Pfam" id="PF00933">
    <property type="entry name" value="Glyco_hydro_3"/>
    <property type="match status" value="1"/>
</dbReference>
<comment type="caution">
    <text evidence="5">The sequence shown here is derived from an EMBL/GenBank/DDBJ whole genome shotgun (WGS) entry which is preliminary data.</text>
</comment>
<dbReference type="SUPFAM" id="SSF52279">
    <property type="entry name" value="Beta-D-glucan exohydrolase, C-terminal domain"/>
    <property type="match status" value="1"/>
</dbReference>
<feature type="chain" id="PRO_5045716673" evidence="3">
    <location>
        <begin position="25"/>
        <end position="922"/>
    </location>
</feature>
<evidence type="ECO:0000256" key="1">
    <source>
        <dbReference type="ARBA" id="ARBA00005336"/>
    </source>
</evidence>
<reference evidence="5 6" key="1">
    <citation type="journal article" date="2021" name="Sci. Rep.">
        <title>The distribution of antibiotic resistance genes in chicken gut microbiota commensals.</title>
        <authorList>
            <person name="Juricova H."/>
            <person name="Matiasovicova J."/>
            <person name="Kubasova T."/>
            <person name="Cejkova D."/>
            <person name="Rychlik I."/>
        </authorList>
    </citation>
    <scope>NUCLEOTIDE SEQUENCE [LARGE SCALE GENOMIC DNA]</scope>
    <source>
        <strain evidence="5 6">An794</strain>
    </source>
</reference>
<dbReference type="Pfam" id="PF14310">
    <property type="entry name" value="Fn3-like"/>
    <property type="match status" value="1"/>
</dbReference>
<evidence type="ECO:0000313" key="6">
    <source>
        <dbReference type="Proteomes" id="UP000712527"/>
    </source>
</evidence>
<organism evidence="5 6">
    <name type="scientific">Olsenella profusa</name>
    <dbReference type="NCBI Taxonomy" id="138595"/>
    <lineage>
        <taxon>Bacteria</taxon>
        <taxon>Bacillati</taxon>
        <taxon>Actinomycetota</taxon>
        <taxon>Coriobacteriia</taxon>
        <taxon>Coriobacteriales</taxon>
        <taxon>Atopobiaceae</taxon>
        <taxon>Olsenella</taxon>
    </lineage>
</organism>
<proteinExistence type="inferred from homology"/>
<keyword evidence="3" id="KW-0732">Signal</keyword>
<dbReference type="Gene3D" id="3.20.20.300">
    <property type="entry name" value="Glycoside hydrolase, family 3, N-terminal domain"/>
    <property type="match status" value="1"/>
</dbReference>
<dbReference type="RefSeq" id="WP_204792668.1">
    <property type="nucleotide sequence ID" value="NZ_JACSNQ010000002.1"/>
</dbReference>
<dbReference type="Proteomes" id="UP000712527">
    <property type="component" value="Unassembled WGS sequence"/>
</dbReference>
<feature type="signal peptide" evidence="3">
    <location>
        <begin position="1"/>
        <end position="24"/>
    </location>
</feature>
<dbReference type="GO" id="GO:0016787">
    <property type="term" value="F:hydrolase activity"/>
    <property type="evidence" value="ECO:0007669"/>
    <property type="project" value="UniProtKB-KW"/>
</dbReference>
<dbReference type="InterPro" id="IPR001764">
    <property type="entry name" value="Glyco_hydro_3_N"/>
</dbReference>
<dbReference type="InterPro" id="IPR013783">
    <property type="entry name" value="Ig-like_fold"/>
</dbReference>
<dbReference type="InterPro" id="IPR017853">
    <property type="entry name" value="GH"/>
</dbReference>
<keyword evidence="6" id="KW-1185">Reference proteome</keyword>
<protein>
    <submittedName>
        <fullName evidence="5">Glycoside hydrolase family 3 C-terminal domain-containing protein</fullName>
    </submittedName>
</protein>
<dbReference type="PANTHER" id="PTHR42715">
    <property type="entry name" value="BETA-GLUCOSIDASE"/>
    <property type="match status" value="1"/>
</dbReference>
<dbReference type="InterPro" id="IPR002772">
    <property type="entry name" value="Glyco_hydro_3_C"/>
</dbReference>
<dbReference type="SUPFAM" id="SSF51445">
    <property type="entry name" value="(Trans)glycosidases"/>
    <property type="match status" value="1"/>
</dbReference>
<dbReference type="InterPro" id="IPR036962">
    <property type="entry name" value="Glyco_hydro_3_N_sf"/>
</dbReference>
<evidence type="ECO:0000256" key="2">
    <source>
        <dbReference type="ARBA" id="ARBA00022801"/>
    </source>
</evidence>
<keyword evidence="2 5" id="KW-0378">Hydrolase</keyword>
<dbReference type="SMART" id="SM01217">
    <property type="entry name" value="Fn3_like"/>
    <property type="match status" value="1"/>
</dbReference>
<evidence type="ECO:0000259" key="4">
    <source>
        <dbReference type="SMART" id="SM01217"/>
    </source>
</evidence>
<dbReference type="InterPro" id="IPR036881">
    <property type="entry name" value="Glyco_hydro_3_C_sf"/>
</dbReference>
<sequence>MHKSLTRRGALALAGLAAAGAALGTVGCDTGAGTDAAEGAASTLAGIEPVGDTTGWDTTYYPGAYASAEEARAAGEQVAEQVEAGGIVLLANDGTLPLAPGTAVSLLGRGAVDVVYGGTGAALVDTSRAVSLRQACEDAGLAVNATAWDWLSSVAANYPRATVGALDKPETVSHYLGEVPWSTYPEEVRASLAGTVGVVVLSRPSGEGADLSQDLLASLESGVSETFLPNAETERYEPGQHQLELCAEERELLAAARQACDALVVLLNVATTMEVGPLVEPGGELEADALLEVGFPGTVGLRSVARVLTGELNPSGRTCDLWAADLAATPSFANFGNHTYPDVTDYYTSIGSGAHYVEYEEGIYVGYRYYETAAAEAAAGTYPGFDYDSAVTFPFGFGLSYTSFTRELLGVSLDGEKGLATVRVTNTGDVAGRDVVQLYGTAPRTEGVEKSAVVLLAFAKTEELALGASQDVELSFSTRQLASWHSDRGAWVLDAGTYEVSLRTDSHTPVGTWQTDLAETTFDTDSATGAPVANRFDDVTAYVEQHCTPLSRFDFAGTFPERSEDRTAASVGVVLEEYDAMAHVNPDDEMPTTRADNGLALIDLRGLPYDDPLWEPLLDQLHPNVMNLILNNHSYGSDSVPSVGKPATREGDGPAGVAVYVSDAGHCGYPSEYLVAQSWDADLVRSMGEAIGDELLVAGLSGWCAPAMNCHRSPFGGRTFEYYSEDPLLAGTLAAAAVEGAFTRGIYAQMKHFVLNDQDTNRCAHLLTWASEQAIREIYARPFEIVVKTARGSVPYLDASTGERAEREVSAAKAVMSSYNYVGATWAGGCHALCTELLRDEWGFDGYVISDWSLYDYTDKNQAFYAGTDVNFTSIATTGEMADAESATAVRAMRQAMHRYLYAIANSNAMNGQAPAMRGVYQ</sequence>
<dbReference type="PROSITE" id="PS51318">
    <property type="entry name" value="TAT"/>
    <property type="match status" value="1"/>
</dbReference>
<dbReference type="InterPro" id="IPR006311">
    <property type="entry name" value="TAT_signal"/>
</dbReference>
<accession>A0ABS2F140</accession>
<gene>
    <name evidence="5" type="ORF">H9X80_01905</name>
</gene>
<dbReference type="PROSITE" id="PS51257">
    <property type="entry name" value="PROKAR_LIPOPROTEIN"/>
    <property type="match status" value="1"/>
</dbReference>
<evidence type="ECO:0000313" key="5">
    <source>
        <dbReference type="EMBL" id="MBM6774308.1"/>
    </source>
</evidence>
<dbReference type="PANTHER" id="PTHR42715:SF10">
    <property type="entry name" value="BETA-GLUCOSIDASE"/>
    <property type="match status" value="1"/>
</dbReference>